<accession>A0A849I4I2</accession>
<dbReference type="AlphaFoldDB" id="A0A849I4I2"/>
<organism evidence="1 2">
    <name type="scientific">Enterovirga aerilata</name>
    <dbReference type="NCBI Taxonomy" id="2730920"/>
    <lineage>
        <taxon>Bacteria</taxon>
        <taxon>Pseudomonadati</taxon>
        <taxon>Pseudomonadota</taxon>
        <taxon>Alphaproteobacteria</taxon>
        <taxon>Hyphomicrobiales</taxon>
        <taxon>Methylobacteriaceae</taxon>
        <taxon>Enterovirga</taxon>
    </lineage>
</organism>
<name>A0A849I4I2_9HYPH</name>
<proteinExistence type="predicted"/>
<reference evidence="1 2" key="1">
    <citation type="submission" date="2020-04" db="EMBL/GenBank/DDBJ databases">
        <title>Enterovirga sp. isolate from soil.</title>
        <authorList>
            <person name="Chea S."/>
            <person name="Kim D.-U."/>
        </authorList>
    </citation>
    <scope>NUCLEOTIDE SEQUENCE [LARGE SCALE GENOMIC DNA]</scope>
    <source>
        <strain evidence="1 2">DB1703</strain>
    </source>
</reference>
<gene>
    <name evidence="1" type="ORF">HJG44_01340</name>
</gene>
<sequence>MPDDLNFDEPAEVHWIRGENASADLSWGEASQKFATLREALDFAQGGLPADARGPFVTTASGRVLRGDDIAAAKPDLAPGR</sequence>
<dbReference type="RefSeq" id="WP_171216546.1">
    <property type="nucleotide sequence ID" value="NZ_JABEPP010000001.1"/>
</dbReference>
<dbReference type="EMBL" id="JABEPP010000001">
    <property type="protein sequence ID" value="NNM71040.1"/>
    <property type="molecule type" value="Genomic_DNA"/>
</dbReference>
<evidence type="ECO:0000313" key="2">
    <source>
        <dbReference type="Proteomes" id="UP000564885"/>
    </source>
</evidence>
<evidence type="ECO:0000313" key="1">
    <source>
        <dbReference type="EMBL" id="NNM71040.1"/>
    </source>
</evidence>
<dbReference type="Proteomes" id="UP000564885">
    <property type="component" value="Unassembled WGS sequence"/>
</dbReference>
<keyword evidence="2" id="KW-1185">Reference proteome</keyword>
<protein>
    <submittedName>
        <fullName evidence="1">Uncharacterized protein</fullName>
    </submittedName>
</protein>
<comment type="caution">
    <text evidence="1">The sequence shown here is derived from an EMBL/GenBank/DDBJ whole genome shotgun (WGS) entry which is preliminary data.</text>
</comment>